<dbReference type="AlphaFoldDB" id="A0A6G3R4F5"/>
<reference evidence="3" key="1">
    <citation type="submission" date="2020-01" db="EMBL/GenBank/DDBJ databases">
        <title>Insect and environment-associated Actinomycetes.</title>
        <authorList>
            <person name="Currrie C."/>
            <person name="Chevrette M."/>
            <person name="Carlson C."/>
            <person name="Stubbendieck R."/>
            <person name="Wendt-Pienkowski E."/>
        </authorList>
    </citation>
    <scope>NUCLEOTIDE SEQUENCE</scope>
    <source>
        <strain evidence="3">SID14436</strain>
    </source>
</reference>
<keyword evidence="2" id="KW-1133">Transmembrane helix</keyword>
<accession>A0A6G3R4F5</accession>
<proteinExistence type="predicted"/>
<evidence type="ECO:0000256" key="2">
    <source>
        <dbReference type="SAM" id="Phobius"/>
    </source>
</evidence>
<organism evidence="3">
    <name type="scientific">Streptomyces sp. SID14436</name>
    <dbReference type="NCBI Taxonomy" id="2706070"/>
    <lineage>
        <taxon>Bacteria</taxon>
        <taxon>Bacillati</taxon>
        <taxon>Actinomycetota</taxon>
        <taxon>Actinomycetes</taxon>
        <taxon>Kitasatosporales</taxon>
        <taxon>Streptomycetaceae</taxon>
        <taxon>Streptomyces</taxon>
    </lineage>
</organism>
<feature type="compositionally biased region" description="Low complexity" evidence="1">
    <location>
        <begin position="58"/>
        <end position="78"/>
    </location>
</feature>
<name>A0A6G3R4F5_9ACTN</name>
<dbReference type="EMBL" id="JAAGMD010000889">
    <property type="protein sequence ID" value="NEA90629.1"/>
    <property type="molecule type" value="Genomic_DNA"/>
</dbReference>
<comment type="caution">
    <text evidence="3">The sequence shown here is derived from an EMBL/GenBank/DDBJ whole genome shotgun (WGS) entry which is preliminary data.</text>
</comment>
<feature type="transmembrane region" description="Helical" evidence="2">
    <location>
        <begin position="6"/>
        <end position="23"/>
    </location>
</feature>
<evidence type="ECO:0000256" key="1">
    <source>
        <dbReference type="SAM" id="MobiDB-lite"/>
    </source>
</evidence>
<gene>
    <name evidence="3" type="ORF">G3I53_32480</name>
</gene>
<sequence>MVELGILFGLLGVAALGLVVVLLRRQNGRTENADGLRIERARLVRARNGRVIHGSGAVRPRSPRVWPSPSLSRPVRSP</sequence>
<evidence type="ECO:0000313" key="3">
    <source>
        <dbReference type="EMBL" id="NEA90629.1"/>
    </source>
</evidence>
<protein>
    <submittedName>
        <fullName evidence="3">Uncharacterized protein</fullName>
    </submittedName>
</protein>
<feature type="region of interest" description="Disordered" evidence="1">
    <location>
        <begin position="54"/>
        <end position="78"/>
    </location>
</feature>
<dbReference type="RefSeq" id="WP_164336962.1">
    <property type="nucleotide sequence ID" value="NZ_JAAGMD010000889.1"/>
</dbReference>
<keyword evidence="2" id="KW-0812">Transmembrane</keyword>
<keyword evidence="2" id="KW-0472">Membrane</keyword>